<evidence type="ECO:0000259" key="7">
    <source>
        <dbReference type="Pfam" id="PF00155"/>
    </source>
</evidence>
<organism evidence="8 9">
    <name type="scientific">Apilactobacillus apisilvae</name>
    <dbReference type="NCBI Taxonomy" id="2923364"/>
    <lineage>
        <taxon>Bacteria</taxon>
        <taxon>Bacillati</taxon>
        <taxon>Bacillota</taxon>
        <taxon>Bacilli</taxon>
        <taxon>Lactobacillales</taxon>
        <taxon>Lactobacillaceae</taxon>
        <taxon>Apilactobacillus</taxon>
    </lineage>
</organism>
<comment type="similarity">
    <text evidence="2 6">Belongs to the class-I pyridoxal-phosphate-dependent aminotransferase family.</text>
</comment>
<dbReference type="RefSeq" id="WP_249510427.1">
    <property type="nucleotide sequence ID" value="NZ_CP093362.1"/>
</dbReference>
<dbReference type="PANTHER" id="PTHR46383:SF4">
    <property type="entry name" value="AMINOTRANSFERASE"/>
    <property type="match status" value="1"/>
</dbReference>
<dbReference type="InterPro" id="IPR015421">
    <property type="entry name" value="PyrdxlP-dep_Trfase_major"/>
</dbReference>
<evidence type="ECO:0000256" key="1">
    <source>
        <dbReference type="ARBA" id="ARBA00001933"/>
    </source>
</evidence>
<dbReference type="Gene3D" id="3.40.640.10">
    <property type="entry name" value="Type I PLP-dependent aspartate aminotransferase-like (Major domain)"/>
    <property type="match status" value="1"/>
</dbReference>
<name>A0ABY4PG06_9LACO</name>
<feature type="domain" description="Aminotransferase class I/classII large" evidence="7">
    <location>
        <begin position="37"/>
        <end position="386"/>
    </location>
</feature>
<dbReference type="SUPFAM" id="SSF53383">
    <property type="entry name" value="PLP-dependent transferases"/>
    <property type="match status" value="1"/>
</dbReference>
<dbReference type="Proteomes" id="UP000831859">
    <property type="component" value="Chromosome"/>
</dbReference>
<dbReference type="InterPro" id="IPR015422">
    <property type="entry name" value="PyrdxlP-dep_Trfase_small"/>
</dbReference>
<accession>A0ABY4PG06</accession>
<keyword evidence="4 6" id="KW-0808">Transferase</keyword>
<keyword evidence="3 6" id="KW-0032">Aminotransferase</keyword>
<dbReference type="GO" id="GO:0008483">
    <property type="term" value="F:transaminase activity"/>
    <property type="evidence" value="ECO:0007669"/>
    <property type="project" value="UniProtKB-KW"/>
</dbReference>
<dbReference type="InterPro" id="IPR050596">
    <property type="entry name" value="AspAT/PAT-like"/>
</dbReference>
<dbReference type="Gene3D" id="3.90.1150.10">
    <property type="entry name" value="Aspartate Aminotransferase, domain 1"/>
    <property type="match status" value="1"/>
</dbReference>
<dbReference type="EC" id="2.6.1.-" evidence="6"/>
<dbReference type="InterPro" id="IPR004839">
    <property type="entry name" value="Aminotransferase_I/II_large"/>
</dbReference>
<reference evidence="8 9" key="1">
    <citation type="journal article" date="2022" name="Int. J. Syst. Evol. Microbiol.">
        <title>Apilactobacillus apisilvae sp. nov., Nicolia spurrieriana gen. nov. sp. nov., Bombilactobacillus folatiphilus sp. nov. and Bombilactobacillus thymidiniphilus sp. nov., four new lactic acid bacterial isolates from stingless bees Tetragonula carbonaria and Austroplebeia australis.</title>
        <authorList>
            <person name="Oliphant S.A."/>
            <person name="Watson-Haigh N.S."/>
            <person name="Sumby K.M."/>
            <person name="Gardner J."/>
            <person name="Groom S."/>
            <person name="Jiranek V."/>
        </authorList>
    </citation>
    <scope>NUCLEOTIDE SEQUENCE [LARGE SCALE GENOMIC DNA]</scope>
    <source>
        <strain evidence="8 9">SG5_A10</strain>
    </source>
</reference>
<dbReference type="Pfam" id="PF00155">
    <property type="entry name" value="Aminotran_1_2"/>
    <property type="match status" value="1"/>
</dbReference>
<dbReference type="PANTHER" id="PTHR46383">
    <property type="entry name" value="ASPARTATE AMINOTRANSFERASE"/>
    <property type="match status" value="1"/>
</dbReference>
<evidence type="ECO:0000313" key="8">
    <source>
        <dbReference type="EMBL" id="UQS84441.1"/>
    </source>
</evidence>
<comment type="cofactor">
    <cofactor evidence="1 6">
        <name>pyridoxal 5'-phosphate</name>
        <dbReference type="ChEBI" id="CHEBI:597326"/>
    </cofactor>
</comment>
<evidence type="ECO:0000256" key="2">
    <source>
        <dbReference type="ARBA" id="ARBA00007441"/>
    </source>
</evidence>
<evidence type="ECO:0000256" key="3">
    <source>
        <dbReference type="ARBA" id="ARBA00022576"/>
    </source>
</evidence>
<dbReference type="InterPro" id="IPR015424">
    <property type="entry name" value="PyrdxlP-dep_Trfase"/>
</dbReference>
<evidence type="ECO:0000256" key="6">
    <source>
        <dbReference type="RuleBase" id="RU000481"/>
    </source>
</evidence>
<dbReference type="EMBL" id="CP093362">
    <property type="protein sequence ID" value="UQS84441.1"/>
    <property type="molecule type" value="Genomic_DNA"/>
</dbReference>
<evidence type="ECO:0000256" key="4">
    <source>
        <dbReference type="ARBA" id="ARBA00022679"/>
    </source>
</evidence>
<sequence>MPKLASSLTDVYNKSLDSLAPSGIRSFDKKISDIDGIIKLTIGEPDLNTPEHVKQAGVDSIMNNDSHYANQIGKKELRDAIANYLDKKHNLNYDSDSEIVVTVGATEAIYAAFQTILNPGDKVIVPTPTFALYFPIIQMLGATPVKVDTSDNGFVLSPDKLSQALDNEGSAVKAVLLNYPGNPTGVEYSKDDLEKLAKVIKERNLFVVSDEIYSDITYDVEHYSIATMLPEQTIYISGLSKSHAMTGYRVGYVCGPSEVIKKLSMVHAFLVTATTNSAQVAAAEALKNGMEDPVEMTKIYKKRRDTLQKGLTDMGFEMPQPKGAFYMFAKIPAEFGNDDEAFALELAKKAKVGVIPGSAFGPGGEGHIRFSYAASDAVIDEAVKRIKEYL</sequence>
<dbReference type="PROSITE" id="PS00105">
    <property type="entry name" value="AA_TRANSFER_CLASS_1"/>
    <property type="match status" value="1"/>
</dbReference>
<protein>
    <recommendedName>
        <fullName evidence="6">Aminotransferase</fullName>
        <ecNumber evidence="6">2.6.1.-</ecNumber>
    </recommendedName>
</protein>
<dbReference type="InterPro" id="IPR004838">
    <property type="entry name" value="NHTrfase_class1_PyrdxlP-BS"/>
</dbReference>
<keyword evidence="9" id="KW-1185">Reference proteome</keyword>
<dbReference type="CDD" id="cd00609">
    <property type="entry name" value="AAT_like"/>
    <property type="match status" value="1"/>
</dbReference>
<evidence type="ECO:0000256" key="5">
    <source>
        <dbReference type="ARBA" id="ARBA00022898"/>
    </source>
</evidence>
<proteinExistence type="inferred from homology"/>
<keyword evidence="5" id="KW-0663">Pyridoxal phosphate</keyword>
<gene>
    <name evidence="8" type="ORF">MOO46_04075</name>
</gene>
<evidence type="ECO:0000313" key="9">
    <source>
        <dbReference type="Proteomes" id="UP000831859"/>
    </source>
</evidence>